<proteinExistence type="predicted"/>
<evidence type="ECO:0000313" key="4">
    <source>
        <dbReference type="EMBL" id="MDN4516609.1"/>
    </source>
</evidence>
<dbReference type="PRINTS" id="PR00038">
    <property type="entry name" value="HTHLUXR"/>
</dbReference>
<dbReference type="CDD" id="cd06170">
    <property type="entry name" value="LuxR_C_like"/>
    <property type="match status" value="1"/>
</dbReference>
<gene>
    <name evidence="4" type="ORF">QYF68_02060</name>
</gene>
<dbReference type="Pfam" id="PF13401">
    <property type="entry name" value="AAA_22"/>
    <property type="match status" value="1"/>
</dbReference>
<dbReference type="SUPFAM" id="SSF52540">
    <property type="entry name" value="P-loop containing nucleoside triphosphate hydrolases"/>
    <property type="match status" value="1"/>
</dbReference>
<dbReference type="InterPro" id="IPR016032">
    <property type="entry name" value="Sig_transdc_resp-reg_C-effctor"/>
</dbReference>
<dbReference type="InterPro" id="IPR000792">
    <property type="entry name" value="Tscrpt_reg_LuxR_C"/>
</dbReference>
<dbReference type="Proteomes" id="UP001172687">
    <property type="component" value="Unassembled WGS sequence"/>
</dbReference>
<reference evidence="4" key="1">
    <citation type="submission" date="2023-07" db="EMBL/GenBank/DDBJ databases">
        <title>Degradation of tert-butanol by M. austroafricanum TBA100.</title>
        <authorList>
            <person name="Helbich S."/>
            <person name="Vainshtein Y."/>
        </authorList>
    </citation>
    <scope>NUCLEOTIDE SEQUENCE</scope>
    <source>
        <strain evidence="4">TBA100</strain>
    </source>
</reference>
<sequence length="886" mass="94504">MPVTEKWTELPDWPLVGRARELGRAIDALRPGSGFRGVVFVGEPGSGKTTLARAIAATLRSEGVTTRFVLGTDTGQAVPLGAFHRTLSIEDPHEPAVMLAAAHRALAREHNLVLAIDDAHLLDPLSALLVQQAATSDTARLIVTIRSGEVVPDAVTALWKEQLLMRVDLNAFDRKQTQELVDAVLDGEVDSSVVDRLHDLAGGSPLVLRGLIGAAREDGVLVRQGGRWRLHGRLRVGTDVHELVQTQLAGLTEGEFEVVEIVSAAEVLDWNVLRALCDAEAIARTEHRGVIEFVDDGSHTLVRAGHPILGEVVRQRCGVARTRQLNTMLAQSISDFLGTDATHPYSVGADVRSRIQLARFMTCSDAEPDLELITAAAADAVTMSNLVLAEQLARFAFDRGGGLPSAIALADAISWQGRGQEAEAILAAFDPDGADALMTVRWGCLRGANLFFGCGHSDGAWAALATVRERVASEDLLSLVTAMEVSLAFFSGDVPVAVRLGQAALATEMMPMATVWAAMATAGALSLSGRLDEVRPIARQGLQAARYCESGPQHYTIGLAEVLAYTASGDMDAADHACERYSAMTCGVPQAEAIVNALVGRVNFARGLLAAACDALSTSLWTMSESLPSGWVMLVAAWLAQAEAARGNADGAAAALARAEDANGPQVAVFVPELELARSWHRACVGQTTTARDHALRAAQTARVKGMWAVEMCALHTAVRFGDRSQSARLRQCAAQLDSPLAEAIAAHGIGLSDHDGDRLDAAADMFDRLGAAAMAADASAHAAREHARAGARVKELEATTRAHWLAGRNCVRTPAVTAIEDPLPITDREREIAVLVGESLTNREIAERLGVSVRTIDGHLYRIFAKLSIEDREQLARLFRIRPAT</sequence>
<comment type="caution">
    <text evidence="4">The sequence shown here is derived from an EMBL/GenBank/DDBJ whole genome shotgun (WGS) entry which is preliminary data.</text>
</comment>
<organism evidence="4 5">
    <name type="scientific">Mycolicibacterium austroafricanum</name>
    <name type="common">Mycobacterium austroafricanum</name>
    <dbReference type="NCBI Taxonomy" id="39687"/>
    <lineage>
        <taxon>Bacteria</taxon>
        <taxon>Bacillati</taxon>
        <taxon>Actinomycetota</taxon>
        <taxon>Actinomycetes</taxon>
        <taxon>Mycobacteriales</taxon>
        <taxon>Mycobacteriaceae</taxon>
        <taxon>Mycolicibacterium</taxon>
    </lineage>
</organism>
<dbReference type="InterPro" id="IPR036388">
    <property type="entry name" value="WH-like_DNA-bd_sf"/>
</dbReference>
<dbReference type="SMART" id="SM00421">
    <property type="entry name" value="HTH_LUXR"/>
    <property type="match status" value="1"/>
</dbReference>
<dbReference type="InterPro" id="IPR003593">
    <property type="entry name" value="AAA+_ATPase"/>
</dbReference>
<dbReference type="RefSeq" id="WP_234935316.1">
    <property type="nucleotide sequence ID" value="NZ_CP070380.1"/>
</dbReference>
<evidence type="ECO:0000313" key="5">
    <source>
        <dbReference type="Proteomes" id="UP001172687"/>
    </source>
</evidence>
<keyword evidence="1" id="KW-0547">Nucleotide-binding</keyword>
<accession>A0ABT8H765</accession>
<dbReference type="PANTHER" id="PTHR16305">
    <property type="entry name" value="TESTICULAR SOLUBLE ADENYLYL CYCLASE"/>
    <property type="match status" value="1"/>
</dbReference>
<evidence type="ECO:0000256" key="1">
    <source>
        <dbReference type="ARBA" id="ARBA00022741"/>
    </source>
</evidence>
<dbReference type="Gene3D" id="3.40.50.300">
    <property type="entry name" value="P-loop containing nucleotide triphosphate hydrolases"/>
    <property type="match status" value="1"/>
</dbReference>
<dbReference type="SMART" id="SM00382">
    <property type="entry name" value="AAA"/>
    <property type="match status" value="1"/>
</dbReference>
<dbReference type="InterPro" id="IPR049945">
    <property type="entry name" value="AAA_22"/>
</dbReference>
<evidence type="ECO:0000256" key="2">
    <source>
        <dbReference type="ARBA" id="ARBA00022840"/>
    </source>
</evidence>
<name>A0ABT8H765_MYCAO</name>
<dbReference type="Pfam" id="PF00196">
    <property type="entry name" value="GerE"/>
    <property type="match status" value="1"/>
</dbReference>
<dbReference type="PANTHER" id="PTHR16305:SF28">
    <property type="entry name" value="GUANYLATE CYCLASE DOMAIN-CONTAINING PROTEIN"/>
    <property type="match status" value="1"/>
</dbReference>
<feature type="domain" description="HTH luxR-type" evidence="3">
    <location>
        <begin position="819"/>
        <end position="884"/>
    </location>
</feature>
<evidence type="ECO:0000259" key="3">
    <source>
        <dbReference type="PROSITE" id="PS50043"/>
    </source>
</evidence>
<keyword evidence="5" id="KW-1185">Reference proteome</keyword>
<dbReference type="EMBL" id="JAUHTC010000007">
    <property type="protein sequence ID" value="MDN4516609.1"/>
    <property type="molecule type" value="Genomic_DNA"/>
</dbReference>
<keyword evidence="2" id="KW-0067">ATP-binding</keyword>
<protein>
    <submittedName>
        <fullName evidence="4">LuxR C-terminal-related transcriptional regulator</fullName>
    </submittedName>
</protein>
<dbReference type="SUPFAM" id="SSF46894">
    <property type="entry name" value="C-terminal effector domain of the bipartite response regulators"/>
    <property type="match status" value="1"/>
</dbReference>
<dbReference type="InterPro" id="IPR027417">
    <property type="entry name" value="P-loop_NTPase"/>
</dbReference>
<dbReference type="Gene3D" id="1.10.10.10">
    <property type="entry name" value="Winged helix-like DNA-binding domain superfamily/Winged helix DNA-binding domain"/>
    <property type="match status" value="1"/>
</dbReference>
<dbReference type="PROSITE" id="PS50043">
    <property type="entry name" value="HTH_LUXR_2"/>
    <property type="match status" value="1"/>
</dbReference>
<dbReference type="CDD" id="cd00009">
    <property type="entry name" value="AAA"/>
    <property type="match status" value="1"/>
</dbReference>